<feature type="compositionally biased region" description="Basic residues" evidence="1">
    <location>
        <begin position="1"/>
        <end position="10"/>
    </location>
</feature>
<feature type="region of interest" description="Disordered" evidence="1">
    <location>
        <begin position="1"/>
        <end position="22"/>
    </location>
</feature>
<name>E6Q6R9_9ZZZZ</name>
<evidence type="ECO:0000256" key="1">
    <source>
        <dbReference type="SAM" id="MobiDB-lite"/>
    </source>
</evidence>
<evidence type="ECO:0000313" key="2">
    <source>
        <dbReference type="EMBL" id="CBI02894.1"/>
    </source>
</evidence>
<dbReference type="EMBL" id="CABO01000043">
    <property type="protein sequence ID" value="CBI02894.1"/>
    <property type="molecule type" value="Genomic_DNA"/>
</dbReference>
<accession>E6Q6R9</accession>
<protein>
    <submittedName>
        <fullName evidence="2">Uncharacterized protein</fullName>
    </submittedName>
</protein>
<proteinExistence type="predicted"/>
<sequence length="84" mass="9408">MGPRRYRRGNAKSSASSSSSRALQWGRDVIVAEIIPGFVDLDVLNGASMGPRRYRRGNIEARCRPSDFSSLQWGRDVIVAEIRQ</sequence>
<reference evidence="2" key="1">
    <citation type="submission" date="2009-10" db="EMBL/GenBank/DDBJ databases">
        <title>Diversity of trophic interactions inside an arsenic-rich microbial ecosystem.</title>
        <authorList>
            <person name="Bertin P.N."/>
            <person name="Heinrich-Salmeron A."/>
            <person name="Pelletier E."/>
            <person name="Goulhen-Chollet F."/>
            <person name="Arsene-Ploetze F."/>
            <person name="Gallien S."/>
            <person name="Calteau A."/>
            <person name="Vallenet D."/>
            <person name="Casiot C."/>
            <person name="Chane-Woon-Ming B."/>
            <person name="Giloteaux L."/>
            <person name="Barakat M."/>
            <person name="Bonnefoy V."/>
            <person name="Bruneel O."/>
            <person name="Chandler M."/>
            <person name="Cleiss J."/>
            <person name="Duran R."/>
            <person name="Elbaz-Poulichet F."/>
            <person name="Fonknechten N."/>
            <person name="Lauga B."/>
            <person name="Mornico D."/>
            <person name="Ortet P."/>
            <person name="Schaeffer C."/>
            <person name="Siguier P."/>
            <person name="Alexander Thil Smith A."/>
            <person name="Van Dorsselaer A."/>
            <person name="Weissenbach J."/>
            <person name="Medigue C."/>
            <person name="Le Paslier D."/>
        </authorList>
    </citation>
    <scope>NUCLEOTIDE SEQUENCE</scope>
</reference>
<dbReference type="AlphaFoldDB" id="E6Q6R9"/>
<organism evidence="2">
    <name type="scientific">mine drainage metagenome</name>
    <dbReference type="NCBI Taxonomy" id="410659"/>
    <lineage>
        <taxon>unclassified sequences</taxon>
        <taxon>metagenomes</taxon>
        <taxon>ecological metagenomes</taxon>
    </lineage>
</organism>
<comment type="caution">
    <text evidence="2">The sequence shown here is derived from an EMBL/GenBank/DDBJ whole genome shotgun (WGS) entry which is preliminary data.</text>
</comment>
<gene>
    <name evidence="2" type="ORF">CARN4_1259</name>
</gene>